<comment type="subcellular location">
    <subcellularLocation>
        <location evidence="1">Nucleus</location>
    </subcellularLocation>
</comment>
<dbReference type="GO" id="GO:0005634">
    <property type="term" value="C:nucleus"/>
    <property type="evidence" value="ECO:0007669"/>
    <property type="project" value="UniProtKB-SubCell"/>
</dbReference>
<feature type="region of interest" description="Disordered" evidence="4">
    <location>
        <begin position="1"/>
        <end position="31"/>
    </location>
</feature>
<dbReference type="InterPro" id="IPR016024">
    <property type="entry name" value="ARM-type_fold"/>
</dbReference>
<proteinExistence type="inferred from homology"/>
<gene>
    <name evidence="5" type="ORF">K7X08_003683</name>
</gene>
<dbReference type="EMBL" id="JAJAGQ010000006">
    <property type="protein sequence ID" value="KAJ8559625.1"/>
    <property type="molecule type" value="Genomic_DNA"/>
</dbReference>
<comment type="similarity">
    <text evidence="3">Belongs to the SAAL1 family.</text>
</comment>
<evidence type="ECO:0000256" key="2">
    <source>
        <dbReference type="ARBA" id="ARBA00023242"/>
    </source>
</evidence>
<keyword evidence="6" id="KW-1185">Reference proteome</keyword>
<accession>A0A9Q1MFT2</accession>
<name>A0A9Q1MFT2_9SOLA</name>
<organism evidence="5 6">
    <name type="scientific">Anisodus acutangulus</name>
    <dbReference type="NCBI Taxonomy" id="402998"/>
    <lineage>
        <taxon>Eukaryota</taxon>
        <taxon>Viridiplantae</taxon>
        <taxon>Streptophyta</taxon>
        <taxon>Embryophyta</taxon>
        <taxon>Tracheophyta</taxon>
        <taxon>Spermatophyta</taxon>
        <taxon>Magnoliopsida</taxon>
        <taxon>eudicotyledons</taxon>
        <taxon>Gunneridae</taxon>
        <taxon>Pentapetalae</taxon>
        <taxon>asterids</taxon>
        <taxon>lamiids</taxon>
        <taxon>Solanales</taxon>
        <taxon>Solanaceae</taxon>
        <taxon>Solanoideae</taxon>
        <taxon>Hyoscyameae</taxon>
        <taxon>Anisodus</taxon>
    </lineage>
</organism>
<keyword evidence="2" id="KW-0539">Nucleus</keyword>
<dbReference type="AlphaFoldDB" id="A0A9Q1MFT2"/>
<dbReference type="PANTHER" id="PTHR23424:SF23">
    <property type="entry name" value="PROTEIN SAAL1"/>
    <property type="match status" value="1"/>
</dbReference>
<dbReference type="Proteomes" id="UP001152561">
    <property type="component" value="Unassembled WGS sequence"/>
</dbReference>
<evidence type="ECO:0000313" key="6">
    <source>
        <dbReference type="Proteomes" id="UP001152561"/>
    </source>
</evidence>
<dbReference type="SUPFAM" id="SSF48371">
    <property type="entry name" value="ARM repeat"/>
    <property type="match status" value="1"/>
</dbReference>
<evidence type="ECO:0000256" key="1">
    <source>
        <dbReference type="ARBA" id="ARBA00004123"/>
    </source>
</evidence>
<evidence type="ECO:0000256" key="4">
    <source>
        <dbReference type="SAM" id="MobiDB-lite"/>
    </source>
</evidence>
<sequence length="604" mass="67171">MSVPPESPSEHNEEPPEEQFQSDSHHPAAPSDELFDITTTVDPSHIISLIRKLLPANVKHGELCKITTSSPPENGGNQSCSIDESQTMKKFENFVEQSLDGKLCCQNKHEDVPAVEEAWEEFGCILWDLAASRTHAEFMVENFVLEVLLATLMISKSARVTEISLGIIGNLAFHDVSRKKIASINGLIGAVLQQLFLDDTPCLSEACRLITLFLPSDESVFLAEALQSEHILCRILWIVENTLSIQLLEKSISLLLAIAESKQDVVAILLPPLIMLGLPHILVDLLSVEISKLIKERSPERYSILDLILQTIEALSVIDDYSQEICSNKELFQLLVQLIKHPDKAEFANCCVTASVLTANILTDATDLALEISQDMLFLQGLLDVFPFASDDIEARSAIWSILARLLVQIQKTDMSPSNLHQHVSVLTSKSEVVEDELLNYSFDDSSDDHRSSSKLKARTFALNGIVEILSRWRALEDDMKGTLSMEGCYVNERDVDKMLHYCCKYTKFTAEELLNGVIEQKGNHLTSGYPSERIRGECVVDRCCRSAWCLGIWPLAAWVLSLITTGFTSLAGILECSYQLDCAKARGDNFLVGNGHFKQVFGS</sequence>
<dbReference type="InterPro" id="IPR052464">
    <property type="entry name" value="Synovial_Prolif_Regulator"/>
</dbReference>
<evidence type="ECO:0008006" key="7">
    <source>
        <dbReference type="Google" id="ProtNLM"/>
    </source>
</evidence>
<reference evidence="6" key="1">
    <citation type="journal article" date="2023" name="Proc. Natl. Acad. Sci. U.S.A.">
        <title>Genomic and structural basis for evolution of tropane alkaloid biosynthesis.</title>
        <authorList>
            <person name="Wanga Y.-J."/>
            <person name="Taina T."/>
            <person name="Yua J.-Y."/>
            <person name="Lia J."/>
            <person name="Xua B."/>
            <person name="Chenc J."/>
            <person name="D'Auriad J.C."/>
            <person name="Huanga J.-P."/>
            <person name="Huanga S.-X."/>
        </authorList>
    </citation>
    <scope>NUCLEOTIDE SEQUENCE [LARGE SCALE GENOMIC DNA]</scope>
    <source>
        <strain evidence="6">cv. KIB-2019</strain>
    </source>
</reference>
<comment type="caution">
    <text evidence="5">The sequence shown here is derived from an EMBL/GenBank/DDBJ whole genome shotgun (WGS) entry which is preliminary data.</text>
</comment>
<evidence type="ECO:0000313" key="5">
    <source>
        <dbReference type="EMBL" id="KAJ8559625.1"/>
    </source>
</evidence>
<protein>
    <recommendedName>
        <fullName evidence="7">Protein saal1</fullName>
    </recommendedName>
</protein>
<dbReference type="PANTHER" id="PTHR23424">
    <property type="entry name" value="SERUM AMYLOID A"/>
    <property type="match status" value="1"/>
</dbReference>
<dbReference type="InterPro" id="IPR011989">
    <property type="entry name" value="ARM-like"/>
</dbReference>
<dbReference type="Gene3D" id="1.25.10.10">
    <property type="entry name" value="Leucine-rich Repeat Variant"/>
    <property type="match status" value="1"/>
</dbReference>
<dbReference type="OrthoDB" id="2156856at2759"/>
<evidence type="ECO:0000256" key="3">
    <source>
        <dbReference type="ARBA" id="ARBA00038401"/>
    </source>
</evidence>